<dbReference type="PROSITE" id="PS51257">
    <property type="entry name" value="PROKAR_LIPOPROTEIN"/>
    <property type="match status" value="1"/>
</dbReference>
<keyword evidence="4" id="KW-1185">Reference proteome</keyword>
<proteinExistence type="predicted"/>
<evidence type="ECO:0000313" key="4">
    <source>
        <dbReference type="Proteomes" id="UP001217485"/>
    </source>
</evidence>
<feature type="domain" description="DUF4142" evidence="2">
    <location>
        <begin position="81"/>
        <end position="223"/>
    </location>
</feature>
<dbReference type="RefSeq" id="WP_272096895.1">
    <property type="nucleotide sequence ID" value="NZ_JAQNDK010000002.1"/>
</dbReference>
<dbReference type="Gene3D" id="1.20.1260.10">
    <property type="match status" value="1"/>
</dbReference>
<evidence type="ECO:0000256" key="1">
    <source>
        <dbReference type="SAM" id="MobiDB-lite"/>
    </source>
</evidence>
<organism evidence="3 4">
    <name type="scientific">Sorangium atrum</name>
    <dbReference type="NCBI Taxonomy" id="2995308"/>
    <lineage>
        <taxon>Bacteria</taxon>
        <taxon>Pseudomonadati</taxon>
        <taxon>Myxococcota</taxon>
        <taxon>Polyangia</taxon>
        <taxon>Polyangiales</taxon>
        <taxon>Polyangiaceae</taxon>
        <taxon>Sorangium</taxon>
    </lineage>
</organism>
<dbReference type="InterPro" id="IPR012347">
    <property type="entry name" value="Ferritin-like"/>
</dbReference>
<dbReference type="EMBL" id="JAQNDK010000002">
    <property type="protein sequence ID" value="MDC0679885.1"/>
    <property type="molecule type" value="Genomic_DNA"/>
</dbReference>
<dbReference type="InterPro" id="IPR025419">
    <property type="entry name" value="DUF4142"/>
</dbReference>
<name>A0ABT5C212_9BACT</name>
<accession>A0ABT5C212</accession>
<feature type="compositionally biased region" description="Gly residues" evidence="1">
    <location>
        <begin position="230"/>
        <end position="239"/>
    </location>
</feature>
<evidence type="ECO:0000259" key="2">
    <source>
        <dbReference type="Pfam" id="PF13628"/>
    </source>
</evidence>
<reference evidence="3 4" key="1">
    <citation type="submission" date="2023-01" db="EMBL/GenBank/DDBJ databases">
        <title>Minimal conservation of predation-associated metabolite biosynthetic gene clusters underscores biosynthetic potential of Myxococcota including descriptions for ten novel species: Archangium lansinium sp. nov., Myxococcus landrumus sp. nov., Nannocystis bai.</title>
        <authorList>
            <person name="Ahearne A."/>
            <person name="Stevens C."/>
            <person name="Dowd S."/>
        </authorList>
    </citation>
    <scope>NUCLEOTIDE SEQUENCE [LARGE SCALE GENOMIC DNA]</scope>
    <source>
        <strain evidence="3 4">WIWO2</strain>
    </source>
</reference>
<feature type="region of interest" description="Disordered" evidence="1">
    <location>
        <begin position="224"/>
        <end position="256"/>
    </location>
</feature>
<dbReference type="Proteomes" id="UP001217485">
    <property type="component" value="Unassembled WGS sequence"/>
</dbReference>
<dbReference type="Pfam" id="PF13628">
    <property type="entry name" value="DUF4142"/>
    <property type="match status" value="1"/>
</dbReference>
<sequence>MVASRNALVLTIGLAVGVGCSNPPPASSPSTNEAPPQPAPTAAPPLPEAAPPAAPPAPQPGTEPQAGATTTPSAPVEAPLTDEQILAVLDASNKKEIDEAQLAQTKAKSKDVKAYAKVITQHHTEAKAKQAKLAKKLGITAADSDKSKQLTDETQHALEQLKALQGADFDQQFVATMIKDHQNTLDFLDRKALPDAKNADLKALVEKDLRPTIEKHLKDAEALSQKLGTAGAGATGTQGGAQPPGAGTKEAAPPPK</sequence>
<dbReference type="PANTHER" id="PTHR38593:SF1">
    <property type="entry name" value="BLR2558 PROTEIN"/>
    <property type="match status" value="1"/>
</dbReference>
<feature type="region of interest" description="Disordered" evidence="1">
    <location>
        <begin position="16"/>
        <end position="87"/>
    </location>
</feature>
<dbReference type="PANTHER" id="PTHR38593">
    <property type="entry name" value="BLR2558 PROTEIN"/>
    <property type="match status" value="1"/>
</dbReference>
<feature type="compositionally biased region" description="Pro residues" evidence="1">
    <location>
        <begin position="35"/>
        <end position="61"/>
    </location>
</feature>
<gene>
    <name evidence="3" type="ORF">POL72_19240</name>
</gene>
<protein>
    <submittedName>
        <fullName evidence="3">DUF4142 domain-containing protein</fullName>
    </submittedName>
</protein>
<comment type="caution">
    <text evidence="3">The sequence shown here is derived from an EMBL/GenBank/DDBJ whole genome shotgun (WGS) entry which is preliminary data.</text>
</comment>
<evidence type="ECO:0000313" key="3">
    <source>
        <dbReference type="EMBL" id="MDC0679885.1"/>
    </source>
</evidence>